<dbReference type="AlphaFoldDB" id="A0A382W2H1"/>
<dbReference type="GO" id="GO:0003723">
    <property type="term" value="F:RNA binding"/>
    <property type="evidence" value="ECO:0007669"/>
    <property type="project" value="InterPro"/>
</dbReference>
<protein>
    <recommendedName>
        <fullName evidence="3">Pseudouridine synthase RsuA/RluA-like domain-containing protein</fullName>
    </recommendedName>
</protein>
<keyword evidence="2" id="KW-0413">Isomerase</keyword>
<evidence type="ECO:0000256" key="1">
    <source>
        <dbReference type="ARBA" id="ARBA00010876"/>
    </source>
</evidence>
<dbReference type="EMBL" id="UINC01156488">
    <property type="protein sequence ID" value="SVD52929.1"/>
    <property type="molecule type" value="Genomic_DNA"/>
</dbReference>
<feature type="domain" description="Pseudouridine synthase RsuA/RluA-like" evidence="3">
    <location>
        <begin position="2"/>
        <end position="116"/>
    </location>
</feature>
<dbReference type="PROSITE" id="PS01129">
    <property type="entry name" value="PSI_RLU"/>
    <property type="match status" value="1"/>
</dbReference>
<dbReference type="CDD" id="cd02869">
    <property type="entry name" value="PseudoU_synth_RluA_like"/>
    <property type="match status" value="1"/>
</dbReference>
<dbReference type="InterPro" id="IPR020103">
    <property type="entry name" value="PsdUridine_synth_cat_dom_sf"/>
</dbReference>
<comment type="similarity">
    <text evidence="1">Belongs to the pseudouridine synthase RluA family.</text>
</comment>
<dbReference type="GO" id="GO:0000455">
    <property type="term" value="P:enzyme-directed rRNA pseudouridine synthesis"/>
    <property type="evidence" value="ECO:0007669"/>
    <property type="project" value="TreeGrafter"/>
</dbReference>
<dbReference type="InterPro" id="IPR006224">
    <property type="entry name" value="PsdUridine_synth_RluA-like_CS"/>
</dbReference>
<proteinExistence type="inferred from homology"/>
<dbReference type="Pfam" id="PF00849">
    <property type="entry name" value="PseudoU_synth_2"/>
    <property type="match status" value="1"/>
</dbReference>
<evidence type="ECO:0000256" key="2">
    <source>
        <dbReference type="ARBA" id="ARBA00023235"/>
    </source>
</evidence>
<dbReference type="Gene3D" id="3.30.2350.10">
    <property type="entry name" value="Pseudouridine synthase"/>
    <property type="match status" value="1"/>
</dbReference>
<dbReference type="PANTHER" id="PTHR21600:SF44">
    <property type="entry name" value="RIBOSOMAL LARGE SUBUNIT PSEUDOURIDINE SYNTHASE D"/>
    <property type="match status" value="1"/>
</dbReference>
<reference evidence="4" key="1">
    <citation type="submission" date="2018-05" db="EMBL/GenBank/DDBJ databases">
        <authorList>
            <person name="Lanie J.A."/>
            <person name="Ng W.-L."/>
            <person name="Kazmierczak K.M."/>
            <person name="Andrzejewski T.M."/>
            <person name="Davidsen T.M."/>
            <person name="Wayne K.J."/>
            <person name="Tettelin H."/>
            <person name="Glass J.I."/>
            <person name="Rusch D."/>
            <person name="Podicherti R."/>
            <person name="Tsui H.-C.T."/>
            <person name="Winkler M.E."/>
        </authorList>
    </citation>
    <scope>NUCLEOTIDE SEQUENCE</scope>
</reference>
<name>A0A382W2H1_9ZZZZ</name>
<dbReference type="InterPro" id="IPR006145">
    <property type="entry name" value="PsdUridine_synth_RsuA/RluA"/>
</dbReference>
<organism evidence="4">
    <name type="scientific">marine metagenome</name>
    <dbReference type="NCBI Taxonomy" id="408172"/>
    <lineage>
        <taxon>unclassified sequences</taxon>
        <taxon>metagenomes</taxon>
        <taxon>ecological metagenomes</taxon>
    </lineage>
</organism>
<dbReference type="SUPFAM" id="SSF55120">
    <property type="entry name" value="Pseudouridine synthase"/>
    <property type="match status" value="1"/>
</dbReference>
<evidence type="ECO:0000259" key="3">
    <source>
        <dbReference type="Pfam" id="PF00849"/>
    </source>
</evidence>
<dbReference type="GO" id="GO:0009982">
    <property type="term" value="F:pseudouridine synthase activity"/>
    <property type="evidence" value="ECO:0007669"/>
    <property type="project" value="InterPro"/>
</dbReference>
<sequence length="184" mass="20284">ARPGIVHRLDKDTSGLMLAAKNDYSHRHLAAQFADHTLDRAYLALVWGVVSPNQGEISGNIGRNPGNRKKMAVVPYGGKTALTSYRLQKTLGDWASLVECRLATGRTHQIRVHMASIGHSVIGDKLYGGGIKSATKKRAPEFCERAAKLDRHALHAYLLGFIHPRTGKKLRFEIKLAKDIKALL</sequence>
<dbReference type="PANTHER" id="PTHR21600">
    <property type="entry name" value="MITOCHONDRIAL RNA PSEUDOURIDINE SYNTHASE"/>
    <property type="match status" value="1"/>
</dbReference>
<gene>
    <name evidence="4" type="ORF">METZ01_LOCUS405783</name>
</gene>
<accession>A0A382W2H1</accession>
<feature type="non-terminal residue" evidence="4">
    <location>
        <position position="1"/>
    </location>
</feature>
<dbReference type="InterPro" id="IPR050188">
    <property type="entry name" value="RluA_PseudoU_synthase"/>
</dbReference>
<evidence type="ECO:0000313" key="4">
    <source>
        <dbReference type="EMBL" id="SVD52929.1"/>
    </source>
</evidence>